<dbReference type="GO" id="GO:0006412">
    <property type="term" value="P:translation"/>
    <property type="evidence" value="ECO:0007669"/>
    <property type="project" value="UniProtKB-UniRule"/>
</dbReference>
<dbReference type="GO" id="GO:0019843">
    <property type="term" value="F:rRNA binding"/>
    <property type="evidence" value="ECO:0007669"/>
    <property type="project" value="UniProtKB-UniRule"/>
</dbReference>
<dbReference type="InterPro" id="IPR005290">
    <property type="entry name" value="Ribosomal_uS15_bac-type"/>
</dbReference>
<dbReference type="Pfam" id="PF00312">
    <property type="entry name" value="Ribosomal_S15"/>
    <property type="match status" value="1"/>
</dbReference>
<evidence type="ECO:0000256" key="2">
    <source>
        <dbReference type="ARBA" id="ARBA00023274"/>
    </source>
</evidence>
<dbReference type="PANTHER" id="PTHR23321:SF26">
    <property type="entry name" value="SMALL RIBOSOMAL SUBUNIT PROTEIN US15M"/>
    <property type="match status" value="1"/>
</dbReference>
<dbReference type="SMART" id="SM01387">
    <property type="entry name" value="Ribosomal_S15"/>
    <property type="match status" value="1"/>
</dbReference>
<dbReference type="GO" id="GO:0005737">
    <property type="term" value="C:cytoplasm"/>
    <property type="evidence" value="ECO:0007669"/>
    <property type="project" value="UniProtKB-ARBA"/>
</dbReference>
<dbReference type="EMBL" id="CP013211">
    <property type="protein sequence ID" value="ALP70024.1"/>
    <property type="molecule type" value="Genomic_DNA"/>
</dbReference>
<dbReference type="PANTHER" id="PTHR23321">
    <property type="entry name" value="RIBOSOMAL PROTEIN S15, BACTERIAL AND ORGANELLAR"/>
    <property type="match status" value="1"/>
</dbReference>
<comment type="similarity">
    <text evidence="3 4">Belongs to the universal ribosomal protein uS15 family.</text>
</comment>
<dbReference type="GO" id="GO:1990904">
    <property type="term" value="C:ribonucleoprotein complex"/>
    <property type="evidence" value="ECO:0007669"/>
    <property type="project" value="UniProtKB-KW"/>
</dbReference>
<reference evidence="6" key="1">
    <citation type="submission" date="2015-11" db="EMBL/GenBank/DDBJ databases">
        <title>Complete genome sequences of the obligate symbionts Candidatus Sulcia muelleri and Candidatus Nasuia deltocephalinicola from the pestiferous leafhopper, Macrosteles quadripunctulatus (Hemiptera: Cicadellidae).</title>
        <authorList>
            <person name="Bennett G.M."/>
            <person name="Abba S."/>
            <person name="Kube M."/>
            <person name="Marzachi C."/>
        </authorList>
    </citation>
    <scope>NUCLEOTIDE SEQUENCE [LARGE SCALE GENOMIC DNA]</scope>
    <source>
        <strain evidence="6">PUNC</strain>
    </source>
</reference>
<keyword evidence="3" id="KW-0699">rRNA-binding</keyword>
<comment type="function">
    <text evidence="3">One of the primary rRNA binding proteins, it binds directly to 16S rRNA where it helps nucleate assembly of the platform of the 30S subunit by binding and bridging several RNA helices of the 16S rRNA.</text>
</comment>
<dbReference type="AlphaFoldDB" id="A0A0S2UP83"/>
<organism evidence="5 6">
    <name type="scientific">Candidatus Nasuia deltocephalincola</name>
    <dbReference type="NCBI Taxonomy" id="1160784"/>
    <lineage>
        <taxon>Bacteria</taxon>
        <taxon>Pseudomonadati</taxon>
        <taxon>Pseudomonadota</taxon>
        <taxon>Betaproteobacteria</taxon>
        <taxon>Candidatus Nasuia</taxon>
    </lineage>
</organism>
<dbReference type="Proteomes" id="UP000055684">
    <property type="component" value="Chromosome"/>
</dbReference>
<keyword evidence="1 3" id="KW-0689">Ribosomal protein</keyword>
<dbReference type="NCBIfam" id="TIGR00952">
    <property type="entry name" value="S15_bact"/>
    <property type="match status" value="1"/>
</dbReference>
<evidence type="ECO:0000313" key="5">
    <source>
        <dbReference type="EMBL" id="ALP70024.1"/>
    </source>
</evidence>
<dbReference type="GO" id="GO:0005840">
    <property type="term" value="C:ribosome"/>
    <property type="evidence" value="ECO:0007669"/>
    <property type="project" value="UniProtKB-KW"/>
</dbReference>
<evidence type="ECO:0000313" key="6">
    <source>
        <dbReference type="Proteomes" id="UP000055684"/>
    </source>
</evidence>
<reference evidence="5 6" key="2">
    <citation type="journal article" date="2016" name="Genome Announc.">
        <title>Complete Genome Sequences of the Obligate Symbionts 'Candidatus Sulcia muelleri' and 'Ca. Nasuia deltocephalinicola' from the Pestiferous Leafhopper Macrosteles quadripunctulatus (Hemiptera: Cicadellidae).</title>
        <authorList>
            <person name="Bennett G.M."/>
            <person name="Abba S."/>
            <person name="Kube M."/>
            <person name="Marzachi C."/>
        </authorList>
    </citation>
    <scope>NUCLEOTIDE SEQUENCE [LARGE SCALE GENOMIC DNA]</scope>
    <source>
        <strain evidence="5 6">PUNC</strain>
    </source>
</reference>
<dbReference type="HAMAP" id="MF_01343_B">
    <property type="entry name" value="Ribosomal_uS15_B"/>
    <property type="match status" value="1"/>
</dbReference>
<dbReference type="SUPFAM" id="SSF47060">
    <property type="entry name" value="S15/NS1 RNA-binding domain"/>
    <property type="match status" value="1"/>
</dbReference>
<dbReference type="InterPro" id="IPR009068">
    <property type="entry name" value="uS15_NS1_RNA-bd_sf"/>
</dbReference>
<evidence type="ECO:0000256" key="3">
    <source>
        <dbReference type="HAMAP-Rule" id="MF_01343"/>
    </source>
</evidence>
<accession>A0A0S2UP83</accession>
<protein>
    <recommendedName>
        <fullName evidence="3">Small ribosomal subunit protein uS15</fullName>
    </recommendedName>
</protein>
<proteinExistence type="inferred from homology"/>
<evidence type="ECO:0000256" key="4">
    <source>
        <dbReference type="RuleBase" id="RU003919"/>
    </source>
</evidence>
<gene>
    <name evidence="3" type="primary">rpsO</name>
    <name evidence="5" type="ORF">ASU29_111</name>
</gene>
<name>A0A0S2UP83_9PROT</name>
<keyword evidence="2 3" id="KW-0687">Ribonucleoprotein</keyword>
<comment type="function">
    <text evidence="3">Forms an intersubunit bridge (bridge B4) with the 23S rRNA of the 50S subunit in the ribosome.</text>
</comment>
<dbReference type="InterPro" id="IPR000589">
    <property type="entry name" value="Ribosomal_uS15"/>
</dbReference>
<dbReference type="Gene3D" id="1.10.287.10">
    <property type="entry name" value="S15/NS1, RNA-binding"/>
    <property type="match status" value="1"/>
</dbReference>
<keyword evidence="3" id="KW-0694">RNA-binding</keyword>
<dbReference type="GO" id="GO:0003735">
    <property type="term" value="F:structural constituent of ribosome"/>
    <property type="evidence" value="ECO:0007669"/>
    <property type="project" value="InterPro"/>
</dbReference>
<evidence type="ECO:0000256" key="1">
    <source>
        <dbReference type="ARBA" id="ARBA00022980"/>
    </source>
</evidence>
<comment type="subunit">
    <text evidence="3">Part of the 30S ribosomal subunit. Forms a bridge to the 50S subunit in the 70S ribosome, contacting the 23S rRNA.</text>
</comment>
<sequence length="94" mass="11449">MIKFKNFYKNIIKKYHYNILDTGSTEIQIILITIKINNLFSHIFNNNKDKNAKKNYLKLNSKRLKLLKYLKKKKINIYKDIINELEINIDMVKW</sequence>